<evidence type="ECO:0000256" key="1">
    <source>
        <dbReference type="SAM" id="Phobius"/>
    </source>
</evidence>
<proteinExistence type="predicted"/>
<keyword evidence="1" id="KW-0472">Membrane</keyword>
<evidence type="ECO:0000313" key="2">
    <source>
        <dbReference type="EMBL" id="KAE9585008.1"/>
    </source>
</evidence>
<evidence type="ECO:0000313" key="3">
    <source>
        <dbReference type="Proteomes" id="UP000447434"/>
    </source>
</evidence>
<keyword evidence="3" id="KW-1185">Reference proteome</keyword>
<keyword evidence="1" id="KW-0812">Transmembrane</keyword>
<dbReference type="Proteomes" id="UP000447434">
    <property type="component" value="Chromosome 25"/>
</dbReference>
<gene>
    <name evidence="2" type="ORF">Lalb_Chr25g0284451</name>
</gene>
<feature type="transmembrane region" description="Helical" evidence="1">
    <location>
        <begin position="20"/>
        <end position="47"/>
    </location>
</feature>
<comment type="caution">
    <text evidence="2">The sequence shown here is derived from an EMBL/GenBank/DDBJ whole genome shotgun (WGS) entry which is preliminary data.</text>
</comment>
<name>A0A6A4NEE2_LUPAL</name>
<accession>A0A6A4NEE2</accession>
<dbReference type="EMBL" id="WOCE01000025">
    <property type="protein sequence ID" value="KAE9585008.1"/>
    <property type="molecule type" value="Genomic_DNA"/>
</dbReference>
<organism evidence="2 3">
    <name type="scientific">Lupinus albus</name>
    <name type="common">White lupine</name>
    <name type="synonym">Lupinus termis</name>
    <dbReference type="NCBI Taxonomy" id="3870"/>
    <lineage>
        <taxon>Eukaryota</taxon>
        <taxon>Viridiplantae</taxon>
        <taxon>Streptophyta</taxon>
        <taxon>Embryophyta</taxon>
        <taxon>Tracheophyta</taxon>
        <taxon>Spermatophyta</taxon>
        <taxon>Magnoliopsida</taxon>
        <taxon>eudicotyledons</taxon>
        <taxon>Gunneridae</taxon>
        <taxon>Pentapetalae</taxon>
        <taxon>rosids</taxon>
        <taxon>fabids</taxon>
        <taxon>Fabales</taxon>
        <taxon>Fabaceae</taxon>
        <taxon>Papilionoideae</taxon>
        <taxon>50 kb inversion clade</taxon>
        <taxon>genistoids sensu lato</taxon>
        <taxon>core genistoids</taxon>
        <taxon>Genisteae</taxon>
        <taxon>Lupinus</taxon>
    </lineage>
</organism>
<reference evidence="3" key="1">
    <citation type="journal article" date="2020" name="Nat. Commun.">
        <title>Genome sequence of the cluster root forming white lupin.</title>
        <authorList>
            <person name="Hufnagel B."/>
            <person name="Marques A."/>
            <person name="Soriano A."/>
            <person name="Marques L."/>
            <person name="Divol F."/>
            <person name="Doumas P."/>
            <person name="Sallet E."/>
            <person name="Mancinotti D."/>
            <person name="Carrere S."/>
            <person name="Marande W."/>
            <person name="Arribat S."/>
            <person name="Keller J."/>
            <person name="Huneau C."/>
            <person name="Blein T."/>
            <person name="Aime D."/>
            <person name="Laguerre M."/>
            <person name="Taylor J."/>
            <person name="Schubert V."/>
            <person name="Nelson M."/>
            <person name="Geu-Flores F."/>
            <person name="Crespi M."/>
            <person name="Gallardo-Guerrero K."/>
            <person name="Delaux P.-M."/>
            <person name="Salse J."/>
            <person name="Berges H."/>
            <person name="Guyot R."/>
            <person name="Gouzy J."/>
            <person name="Peret B."/>
        </authorList>
    </citation>
    <scope>NUCLEOTIDE SEQUENCE [LARGE SCALE GENOMIC DNA]</scope>
    <source>
        <strain evidence="3">cv. Amiga</strain>
    </source>
</reference>
<protein>
    <submittedName>
        <fullName evidence="2">Uncharacterized protein</fullName>
    </submittedName>
</protein>
<dbReference type="AlphaFoldDB" id="A0A6A4NEE2"/>
<sequence>MVHSVLYVADNDLELRFWHLLLIFHSCLCIQMFLYFLLLISSMFLFFEILKVNS</sequence>
<keyword evidence="1" id="KW-1133">Transmembrane helix</keyword>